<dbReference type="RefSeq" id="WP_238127820.1">
    <property type="nucleotide sequence ID" value="NZ_JAGZVZ010000010.1"/>
</dbReference>
<evidence type="ECO:0000313" key="2">
    <source>
        <dbReference type="Proteomes" id="UP001200537"/>
    </source>
</evidence>
<sequence>MSTESQNNSFDKLLGKRFGKVRPLATPSLVPVAESLAKQFSTLDTLKIISPPFRVDGLSALVERQQDFQSWVKFVFSRLAPLREVRTASDATDVQILAKPGRVNRVIKHLGSALDEAKLQLLLEKRPQGS</sequence>
<dbReference type="EMBL" id="JAKNHJ010000006">
    <property type="protein sequence ID" value="MCG4617645.1"/>
    <property type="molecule type" value="Genomic_DNA"/>
</dbReference>
<accession>A0AAJ1BCR0</accession>
<gene>
    <name evidence="1" type="ORF">L0M99_03935</name>
</gene>
<dbReference type="AlphaFoldDB" id="A0AAJ1BCR0"/>
<reference evidence="1" key="1">
    <citation type="submission" date="2022-01" db="EMBL/GenBank/DDBJ databases">
        <title>Collection of gut derived symbiotic bacterial strains cultured from healthy donors.</title>
        <authorList>
            <person name="Lin H."/>
            <person name="Kohout C."/>
            <person name="Waligurski E."/>
            <person name="Pamer E.G."/>
        </authorList>
    </citation>
    <scope>NUCLEOTIDE SEQUENCE</scope>
    <source>
        <strain evidence="1">DFI.7.46</strain>
    </source>
</reference>
<name>A0AAJ1BCR0_9ACTO</name>
<organism evidence="1 2">
    <name type="scientific">Varibaculum cambriense</name>
    <dbReference type="NCBI Taxonomy" id="184870"/>
    <lineage>
        <taxon>Bacteria</taxon>
        <taxon>Bacillati</taxon>
        <taxon>Actinomycetota</taxon>
        <taxon>Actinomycetes</taxon>
        <taxon>Actinomycetales</taxon>
        <taxon>Actinomycetaceae</taxon>
        <taxon>Varibaculum</taxon>
    </lineage>
</organism>
<comment type="caution">
    <text evidence="1">The sequence shown here is derived from an EMBL/GenBank/DDBJ whole genome shotgun (WGS) entry which is preliminary data.</text>
</comment>
<proteinExistence type="predicted"/>
<dbReference type="Proteomes" id="UP001200537">
    <property type="component" value="Unassembled WGS sequence"/>
</dbReference>
<protein>
    <submittedName>
        <fullName evidence="1">Uncharacterized protein</fullName>
    </submittedName>
</protein>
<evidence type="ECO:0000313" key="1">
    <source>
        <dbReference type="EMBL" id="MCG4617645.1"/>
    </source>
</evidence>